<organism evidence="2 3">
    <name type="scientific">Microbacterium aerolatum</name>
    <dbReference type="NCBI Taxonomy" id="153731"/>
    <lineage>
        <taxon>Bacteria</taxon>
        <taxon>Bacillati</taxon>
        <taxon>Actinomycetota</taxon>
        <taxon>Actinomycetes</taxon>
        <taxon>Micrococcales</taxon>
        <taxon>Microbacteriaceae</taxon>
        <taxon>Microbacterium</taxon>
    </lineage>
</organism>
<feature type="transmembrane region" description="Helical" evidence="1">
    <location>
        <begin position="15"/>
        <end position="33"/>
    </location>
</feature>
<keyword evidence="3" id="KW-1185">Reference proteome</keyword>
<evidence type="ECO:0000313" key="3">
    <source>
        <dbReference type="Proteomes" id="UP000321225"/>
    </source>
</evidence>
<name>A0A511AIY5_9MICO</name>
<comment type="caution">
    <text evidence="2">The sequence shown here is derived from an EMBL/GenBank/DDBJ whole genome shotgun (WGS) entry which is preliminary data.</text>
</comment>
<keyword evidence="1" id="KW-0472">Membrane</keyword>
<protein>
    <recommendedName>
        <fullName evidence="4">DUF2975 domain-containing protein</fullName>
    </recommendedName>
</protein>
<dbReference type="Proteomes" id="UP000321225">
    <property type="component" value="Unassembled WGS sequence"/>
</dbReference>
<evidence type="ECO:0000313" key="2">
    <source>
        <dbReference type="EMBL" id="GEK86711.1"/>
    </source>
</evidence>
<accession>A0A511AIY5</accession>
<dbReference type="AlphaFoldDB" id="A0A511AIY5"/>
<sequence length="203" mass="21061">MAVRDPALQTKRDRGDLATAIGVGALAIGFLLFDGVRQITELFSAPDAVTVRAPASAQTITADIADGVPASTDIVILSVEDVNVVSIVSLLLGVVISTLGLIATAVFATLVCRRLLRNVVFDRVNTRLAFAASVGLLVAGLGGMWFHNMGLNGVFAAIGGEFDGQTALLMDAIPTLIAAFAVGVLVIVFRRGSVLQKDTEGLV</sequence>
<feature type="transmembrane region" description="Helical" evidence="1">
    <location>
        <begin position="167"/>
        <end position="189"/>
    </location>
</feature>
<keyword evidence="1" id="KW-0812">Transmembrane</keyword>
<feature type="transmembrane region" description="Helical" evidence="1">
    <location>
        <begin position="128"/>
        <end position="147"/>
    </location>
</feature>
<reference evidence="2 3" key="1">
    <citation type="submission" date="2019-07" db="EMBL/GenBank/DDBJ databases">
        <title>Whole genome shotgun sequence of Microbacterium aerolatum NBRC 103071.</title>
        <authorList>
            <person name="Hosoyama A."/>
            <person name="Uohara A."/>
            <person name="Ohji S."/>
            <person name="Ichikawa N."/>
        </authorList>
    </citation>
    <scope>NUCLEOTIDE SEQUENCE [LARGE SCALE GENOMIC DNA]</scope>
    <source>
        <strain evidence="2 3">NBRC 103071</strain>
    </source>
</reference>
<dbReference type="EMBL" id="BJUW01000007">
    <property type="protein sequence ID" value="GEK86711.1"/>
    <property type="molecule type" value="Genomic_DNA"/>
</dbReference>
<evidence type="ECO:0008006" key="4">
    <source>
        <dbReference type="Google" id="ProtNLM"/>
    </source>
</evidence>
<keyword evidence="1" id="KW-1133">Transmembrane helix</keyword>
<dbReference type="RefSeq" id="WP_147039300.1">
    <property type="nucleotide sequence ID" value="NZ_BJUW01000007.1"/>
</dbReference>
<evidence type="ECO:0000256" key="1">
    <source>
        <dbReference type="SAM" id="Phobius"/>
    </source>
</evidence>
<dbReference type="OrthoDB" id="5072117at2"/>
<gene>
    <name evidence="2" type="ORF">MAE01_18870</name>
</gene>
<feature type="transmembrane region" description="Helical" evidence="1">
    <location>
        <begin position="87"/>
        <end position="116"/>
    </location>
</feature>
<proteinExistence type="predicted"/>